<evidence type="ECO:0000313" key="1">
    <source>
        <dbReference type="EMBL" id="MBF0877217.1"/>
    </source>
</evidence>
<dbReference type="RefSeq" id="WP_194255590.1">
    <property type="nucleotide sequence ID" value="NZ_JABCQO010000008.1"/>
</dbReference>
<keyword evidence="2" id="KW-1185">Reference proteome</keyword>
<proteinExistence type="predicted"/>
<comment type="caution">
    <text evidence="1">The sequence shown here is derived from an EMBL/GenBank/DDBJ whole genome shotgun (WGS) entry which is preliminary data.</text>
</comment>
<protein>
    <submittedName>
        <fullName evidence="1">Uncharacterized protein</fullName>
    </submittedName>
</protein>
<dbReference type="Proteomes" id="UP000630952">
    <property type="component" value="Unassembled WGS sequence"/>
</dbReference>
<reference evidence="1 2" key="2">
    <citation type="submission" date="2020-11" db="EMBL/GenBank/DDBJ databases">
        <title>Description of novel Gluconobacter species.</title>
        <authorList>
            <person name="Cleenwerck I."/>
            <person name="Cnockaert M."/>
            <person name="Borremans W."/>
            <person name="Wieme A.D."/>
            <person name="De Vuyst L."/>
            <person name="Vandamme P."/>
        </authorList>
    </citation>
    <scope>NUCLEOTIDE SEQUENCE [LARGE SCALE GENOMIC DNA]</scope>
    <source>
        <strain evidence="1 2">LMG 27748</strain>
    </source>
</reference>
<organism evidence="1 2">
    <name type="scientific">Gluconobacter cerevisiae</name>
    <dbReference type="NCBI Taxonomy" id="1379734"/>
    <lineage>
        <taxon>Bacteria</taxon>
        <taxon>Pseudomonadati</taxon>
        <taxon>Pseudomonadota</taxon>
        <taxon>Alphaproteobacteria</taxon>
        <taxon>Acetobacterales</taxon>
        <taxon>Acetobacteraceae</taxon>
        <taxon>Gluconobacter</taxon>
    </lineage>
</organism>
<sequence length="62" mass="6866">MMDKNVMEAATRAIRIQIAEEQRNMLMAQERINALTSAECRVEQAIAAFEKAQTCKPAGDPA</sequence>
<accession>A0ABR9YFV4</accession>
<evidence type="ECO:0000313" key="2">
    <source>
        <dbReference type="Proteomes" id="UP000630952"/>
    </source>
</evidence>
<name>A0ABR9YFV4_9PROT</name>
<gene>
    <name evidence="1" type="ORF">HKD21_10205</name>
</gene>
<dbReference type="EMBL" id="JABCQO010000008">
    <property type="protein sequence ID" value="MBF0877217.1"/>
    <property type="molecule type" value="Genomic_DNA"/>
</dbReference>
<reference evidence="2" key="1">
    <citation type="submission" date="2020-04" db="EMBL/GenBank/DDBJ databases">
        <title>Description of novel Gluconacetobacter.</title>
        <authorList>
            <person name="Sombolestani A."/>
        </authorList>
    </citation>
    <scope>NUCLEOTIDE SEQUENCE [LARGE SCALE GENOMIC DNA]</scope>
    <source>
        <strain evidence="2">LMG 27748</strain>
    </source>
</reference>